<dbReference type="SMART" id="SM00369">
    <property type="entry name" value="LRR_TYP"/>
    <property type="match status" value="10"/>
</dbReference>
<dbReference type="InterPro" id="IPR013210">
    <property type="entry name" value="LRR_N_plant-typ"/>
</dbReference>
<dbReference type="PRINTS" id="PR00019">
    <property type="entry name" value="LEURICHRPT"/>
</dbReference>
<keyword evidence="3" id="KW-0812">Transmembrane</keyword>
<gene>
    <name evidence="10" type="ORF">GH714_033510</name>
</gene>
<evidence type="ECO:0000256" key="3">
    <source>
        <dbReference type="ARBA" id="ARBA00022692"/>
    </source>
</evidence>
<dbReference type="GO" id="GO:0009791">
    <property type="term" value="P:post-embryonic development"/>
    <property type="evidence" value="ECO:0007669"/>
    <property type="project" value="UniProtKB-ARBA"/>
</dbReference>
<dbReference type="FunFam" id="3.80.10.10:FF:000233">
    <property type="entry name" value="Leucine-rich repeat receptor-like protein kinase TDR"/>
    <property type="match status" value="1"/>
</dbReference>
<protein>
    <recommendedName>
        <fullName evidence="9">Leucine-rich repeat-containing N-terminal plant-type domain-containing protein</fullName>
    </recommendedName>
</protein>
<feature type="domain" description="Leucine-rich repeat-containing N-terminal plant-type" evidence="9">
    <location>
        <begin position="19"/>
        <end position="56"/>
    </location>
</feature>
<keyword evidence="4" id="KW-0732">Signal</keyword>
<evidence type="ECO:0000259" key="9">
    <source>
        <dbReference type="Pfam" id="PF08263"/>
    </source>
</evidence>
<evidence type="ECO:0000256" key="7">
    <source>
        <dbReference type="ARBA" id="ARBA00023136"/>
    </source>
</evidence>
<dbReference type="AlphaFoldDB" id="A0A6A6KDA5"/>
<keyword evidence="5" id="KW-0677">Repeat</keyword>
<name>A0A6A6KDA5_HEVBR</name>
<dbReference type="InterPro" id="IPR032675">
    <property type="entry name" value="LRR_dom_sf"/>
</dbReference>
<comment type="caution">
    <text evidence="10">The sequence shown here is derived from an EMBL/GenBank/DDBJ whole genome shotgun (WGS) entry which is preliminary data.</text>
</comment>
<organism evidence="10 11">
    <name type="scientific">Hevea brasiliensis</name>
    <name type="common">Para rubber tree</name>
    <name type="synonym">Siphonia brasiliensis</name>
    <dbReference type="NCBI Taxonomy" id="3981"/>
    <lineage>
        <taxon>Eukaryota</taxon>
        <taxon>Viridiplantae</taxon>
        <taxon>Streptophyta</taxon>
        <taxon>Embryophyta</taxon>
        <taxon>Tracheophyta</taxon>
        <taxon>Spermatophyta</taxon>
        <taxon>Magnoliopsida</taxon>
        <taxon>eudicotyledons</taxon>
        <taxon>Gunneridae</taxon>
        <taxon>Pentapetalae</taxon>
        <taxon>rosids</taxon>
        <taxon>fabids</taxon>
        <taxon>Malpighiales</taxon>
        <taxon>Euphorbiaceae</taxon>
        <taxon>Crotonoideae</taxon>
        <taxon>Micrandreae</taxon>
        <taxon>Hevea</taxon>
    </lineage>
</organism>
<evidence type="ECO:0000256" key="1">
    <source>
        <dbReference type="ARBA" id="ARBA00004167"/>
    </source>
</evidence>
<dbReference type="SUPFAM" id="SSF52047">
    <property type="entry name" value="RNI-like"/>
    <property type="match status" value="2"/>
</dbReference>
<reference evidence="10 11" key="1">
    <citation type="journal article" date="2020" name="Mol. Plant">
        <title>The Chromosome-Based Rubber Tree Genome Provides New Insights into Spurge Genome Evolution and Rubber Biosynthesis.</title>
        <authorList>
            <person name="Liu J."/>
            <person name="Shi C."/>
            <person name="Shi C.C."/>
            <person name="Li W."/>
            <person name="Zhang Q.J."/>
            <person name="Zhang Y."/>
            <person name="Li K."/>
            <person name="Lu H.F."/>
            <person name="Shi C."/>
            <person name="Zhu S.T."/>
            <person name="Xiao Z.Y."/>
            <person name="Nan H."/>
            <person name="Yue Y."/>
            <person name="Zhu X.G."/>
            <person name="Wu Y."/>
            <person name="Hong X.N."/>
            <person name="Fan G.Y."/>
            <person name="Tong Y."/>
            <person name="Zhang D."/>
            <person name="Mao C.L."/>
            <person name="Liu Y.L."/>
            <person name="Hao S.J."/>
            <person name="Liu W.Q."/>
            <person name="Lv M.Q."/>
            <person name="Zhang H.B."/>
            <person name="Liu Y."/>
            <person name="Hu-Tang G.R."/>
            <person name="Wang J.P."/>
            <person name="Wang J.H."/>
            <person name="Sun Y.H."/>
            <person name="Ni S.B."/>
            <person name="Chen W.B."/>
            <person name="Zhang X.C."/>
            <person name="Jiao Y.N."/>
            <person name="Eichler E.E."/>
            <person name="Li G.H."/>
            <person name="Liu X."/>
            <person name="Gao L.Z."/>
        </authorList>
    </citation>
    <scope>NUCLEOTIDE SEQUENCE [LARGE SCALE GENOMIC DNA]</scope>
    <source>
        <strain evidence="11">cv. GT1</strain>
        <tissue evidence="10">Leaf</tissue>
    </source>
</reference>
<evidence type="ECO:0000256" key="8">
    <source>
        <dbReference type="ARBA" id="ARBA00023180"/>
    </source>
</evidence>
<evidence type="ECO:0000256" key="2">
    <source>
        <dbReference type="ARBA" id="ARBA00022614"/>
    </source>
</evidence>
<dbReference type="Pfam" id="PF13855">
    <property type="entry name" value="LRR_8"/>
    <property type="match status" value="2"/>
</dbReference>
<evidence type="ECO:0000256" key="5">
    <source>
        <dbReference type="ARBA" id="ARBA00022737"/>
    </source>
</evidence>
<sequence>MENIKLCLSDGNLNVNCIDTEREALLDFKKGLTDPSDRLSSWEGNDCCKWNGIICNNQTGHVTILNLRNPYPLINGGVGDQAAYERSCLGGKISPSLSRLEYLTHLDMSFNDFRGAQIPDYLGFKKLRYLNLSFSSFAGDIPSQLGNLSSLLYLDLYADSYSNTGSWELHADDLHWLSGLSSLKYLNLGLVKLKGVGADWLQAVNMLPSLVEIHLHYCELEGLPYSLPSINFTSLSVLDLSDNSFNSKIPQWLFNLTALTKVYLVWNFFNGSIPTEFSRLKSLEVLDLSNNLDLGGQIPSIFGNLRKLKILDLSANGLTGEIHEFLGGFSENPSNSLVSLLKSIQLENCLVGPFFPMWLQVQNELTSVTLRKVGISDTIPEEWFSKLSPQITHMVLSNNQIKGNLPNQLKTPNLRFIDLSSNRFGGPLPLWSANATELYLQGNLFSGSIPENIGGLMPRLEKLYAFSNHLTGRIPSSLCDIGGLQVLSLRNNQISGELPNCWHQLMFWAIDVSNNTLTGQIPSSFGLLSSLSVLLLSNNNLDGEIPSSLQNCSGLTSIDLRGNKLSGSLPSWIGERLSSLFMLQLLSNSLRGPIPQQLCHPPKLHILDLSGNRFSGDIPNCIGNLTVLVSAVNGIDLSGNNLTGGIPDEVTNLVALRTLNLSRNQLSGNITKKIGDLQNLETLDLSHNHLSGSIPVSLASLNSLVHLNLSYNNLEGKIPAGLQKFNDPSVFMGNPSLCGVPLPNKCPGGDRIL</sequence>
<keyword evidence="8" id="KW-0325">Glycoprotein</keyword>
<dbReference type="InterPro" id="IPR001611">
    <property type="entry name" value="Leu-rich_rpt"/>
</dbReference>
<dbReference type="InterPro" id="IPR003591">
    <property type="entry name" value="Leu-rich_rpt_typical-subtyp"/>
</dbReference>
<dbReference type="PANTHER" id="PTHR48054:SF47">
    <property type="entry name" value="OS06G0179800 PROTEIN"/>
    <property type="match status" value="1"/>
</dbReference>
<evidence type="ECO:0000256" key="4">
    <source>
        <dbReference type="ARBA" id="ARBA00022729"/>
    </source>
</evidence>
<dbReference type="Pfam" id="PF08263">
    <property type="entry name" value="LRRNT_2"/>
    <property type="match status" value="1"/>
</dbReference>
<dbReference type="EMBL" id="JAAGAX010000017">
    <property type="protein sequence ID" value="KAF2286862.1"/>
    <property type="molecule type" value="Genomic_DNA"/>
</dbReference>
<comment type="subcellular location">
    <subcellularLocation>
        <location evidence="1">Membrane</location>
        <topology evidence="1">Single-pass membrane protein</topology>
    </subcellularLocation>
</comment>
<dbReference type="Gene3D" id="3.80.10.10">
    <property type="entry name" value="Ribonuclease Inhibitor"/>
    <property type="match status" value="2"/>
</dbReference>
<keyword evidence="2" id="KW-0433">Leucine-rich repeat</keyword>
<dbReference type="Pfam" id="PF00560">
    <property type="entry name" value="LRR_1"/>
    <property type="match status" value="9"/>
</dbReference>
<evidence type="ECO:0000313" key="11">
    <source>
        <dbReference type="Proteomes" id="UP000467840"/>
    </source>
</evidence>
<keyword evidence="6" id="KW-1133">Transmembrane helix</keyword>
<accession>A0A6A6KDA5</accession>
<evidence type="ECO:0000313" key="10">
    <source>
        <dbReference type="EMBL" id="KAF2286862.1"/>
    </source>
</evidence>
<dbReference type="InterPro" id="IPR052592">
    <property type="entry name" value="LRR-RLK"/>
</dbReference>
<keyword evidence="7" id="KW-0472">Membrane</keyword>
<dbReference type="FunFam" id="3.80.10.10:FF:000649">
    <property type="entry name" value="Leucine Rich Repeat family protein"/>
    <property type="match status" value="1"/>
</dbReference>
<keyword evidence="11" id="KW-1185">Reference proteome</keyword>
<proteinExistence type="predicted"/>
<dbReference type="PANTHER" id="PTHR48054">
    <property type="entry name" value="RECEPTOR KINASE-LIKE PROTEIN XA21"/>
    <property type="match status" value="1"/>
</dbReference>
<dbReference type="PROSITE" id="PS51450">
    <property type="entry name" value="LRR"/>
    <property type="match status" value="1"/>
</dbReference>
<dbReference type="GO" id="GO:0016020">
    <property type="term" value="C:membrane"/>
    <property type="evidence" value="ECO:0007669"/>
    <property type="project" value="UniProtKB-SubCell"/>
</dbReference>
<evidence type="ECO:0000256" key="6">
    <source>
        <dbReference type="ARBA" id="ARBA00022989"/>
    </source>
</evidence>
<dbReference type="Proteomes" id="UP000467840">
    <property type="component" value="Chromosome 3"/>
</dbReference>